<evidence type="ECO:0000313" key="7">
    <source>
        <dbReference type="Proteomes" id="UP000886998"/>
    </source>
</evidence>
<dbReference type="GO" id="GO:0005615">
    <property type="term" value="C:extracellular space"/>
    <property type="evidence" value="ECO:0007669"/>
    <property type="project" value="TreeGrafter"/>
</dbReference>
<comment type="caution">
    <text evidence="6">The sequence shown here is derived from an EMBL/GenBank/DDBJ whole genome shotgun (WGS) entry which is preliminary data.</text>
</comment>
<keyword evidence="3" id="KW-0378">Hydrolase</keyword>
<dbReference type="EMBL" id="BMAV01007041">
    <property type="protein sequence ID" value="GFY49487.1"/>
    <property type="molecule type" value="Genomic_DNA"/>
</dbReference>
<evidence type="ECO:0000256" key="3">
    <source>
        <dbReference type="ARBA" id="ARBA00022801"/>
    </source>
</evidence>
<evidence type="ECO:0000256" key="4">
    <source>
        <dbReference type="ARBA" id="ARBA00023180"/>
    </source>
</evidence>
<keyword evidence="4" id="KW-0325">Glycoprotein</keyword>
<evidence type="ECO:0000256" key="1">
    <source>
        <dbReference type="ARBA" id="ARBA00005964"/>
    </source>
</evidence>
<sequence>MAILIKTHSISFQESLFGTSHVILFLCTILAITQTINSQPVAEIGNSQIVGSKVVANGKPVNQFLSIPYAQPPTGNLRFKKPVPLQSLPSMYRAINTPSACWQHSEYPFPWYDSSPGKNEDCLYLNIWTPDGSSPQK</sequence>
<protein>
    <submittedName>
        <fullName evidence="6">Acetylcholinesterase-1</fullName>
    </submittedName>
</protein>
<keyword evidence="2" id="KW-0719">Serine esterase</keyword>
<dbReference type="InterPro" id="IPR050654">
    <property type="entry name" value="AChE-related_enzymes"/>
</dbReference>
<dbReference type="PANTHER" id="PTHR43918">
    <property type="entry name" value="ACETYLCHOLINESTERASE"/>
    <property type="match status" value="1"/>
</dbReference>
<dbReference type="Pfam" id="PF00135">
    <property type="entry name" value="COesterase"/>
    <property type="match status" value="1"/>
</dbReference>
<dbReference type="PANTHER" id="PTHR43918:SF4">
    <property type="entry name" value="CARBOXYLIC ESTER HYDROLASE"/>
    <property type="match status" value="1"/>
</dbReference>
<dbReference type="InterPro" id="IPR029058">
    <property type="entry name" value="AB_hydrolase_fold"/>
</dbReference>
<dbReference type="InterPro" id="IPR019819">
    <property type="entry name" value="Carboxylesterase_B_CS"/>
</dbReference>
<dbReference type="GO" id="GO:0005886">
    <property type="term" value="C:plasma membrane"/>
    <property type="evidence" value="ECO:0007669"/>
    <property type="project" value="TreeGrafter"/>
</dbReference>
<dbReference type="SUPFAM" id="SSF53474">
    <property type="entry name" value="alpha/beta-Hydrolases"/>
    <property type="match status" value="1"/>
</dbReference>
<dbReference type="Proteomes" id="UP000886998">
    <property type="component" value="Unassembled WGS sequence"/>
</dbReference>
<dbReference type="PROSITE" id="PS00941">
    <property type="entry name" value="CARBOXYLESTERASE_B_2"/>
    <property type="match status" value="1"/>
</dbReference>
<dbReference type="GO" id="GO:0006581">
    <property type="term" value="P:acetylcholine catabolic process"/>
    <property type="evidence" value="ECO:0007669"/>
    <property type="project" value="TreeGrafter"/>
</dbReference>
<dbReference type="OrthoDB" id="6508095at2759"/>
<proteinExistence type="inferred from homology"/>
<evidence type="ECO:0000313" key="6">
    <source>
        <dbReference type="EMBL" id="GFY49487.1"/>
    </source>
</evidence>
<keyword evidence="7" id="KW-1185">Reference proteome</keyword>
<name>A0A8X7C0L7_9ARAC</name>
<feature type="domain" description="Carboxylesterase type B" evidence="5">
    <location>
        <begin position="39"/>
        <end position="133"/>
    </location>
</feature>
<reference evidence="6" key="1">
    <citation type="submission" date="2020-08" db="EMBL/GenBank/DDBJ databases">
        <title>Multicomponent nature underlies the extraordinary mechanical properties of spider dragline silk.</title>
        <authorList>
            <person name="Kono N."/>
            <person name="Nakamura H."/>
            <person name="Mori M."/>
            <person name="Yoshida Y."/>
            <person name="Ohtoshi R."/>
            <person name="Malay A.D."/>
            <person name="Moran D.A.P."/>
            <person name="Tomita M."/>
            <person name="Numata K."/>
            <person name="Arakawa K."/>
        </authorList>
    </citation>
    <scope>NUCLEOTIDE SEQUENCE</scope>
</reference>
<gene>
    <name evidence="6" type="primary">ACES_86</name>
    <name evidence="6" type="ORF">TNIN_113141</name>
</gene>
<dbReference type="InterPro" id="IPR002018">
    <property type="entry name" value="CarbesteraseB"/>
</dbReference>
<organism evidence="6 7">
    <name type="scientific">Trichonephila inaurata madagascariensis</name>
    <dbReference type="NCBI Taxonomy" id="2747483"/>
    <lineage>
        <taxon>Eukaryota</taxon>
        <taxon>Metazoa</taxon>
        <taxon>Ecdysozoa</taxon>
        <taxon>Arthropoda</taxon>
        <taxon>Chelicerata</taxon>
        <taxon>Arachnida</taxon>
        <taxon>Araneae</taxon>
        <taxon>Araneomorphae</taxon>
        <taxon>Entelegynae</taxon>
        <taxon>Araneoidea</taxon>
        <taxon>Nephilidae</taxon>
        <taxon>Trichonephila</taxon>
        <taxon>Trichonephila inaurata</taxon>
    </lineage>
</organism>
<dbReference type="AlphaFoldDB" id="A0A8X7C0L7"/>
<evidence type="ECO:0000256" key="2">
    <source>
        <dbReference type="ARBA" id="ARBA00022487"/>
    </source>
</evidence>
<evidence type="ECO:0000259" key="5">
    <source>
        <dbReference type="Pfam" id="PF00135"/>
    </source>
</evidence>
<accession>A0A8X7C0L7</accession>
<comment type="similarity">
    <text evidence="1">Belongs to the type-B carboxylesterase/lipase family.</text>
</comment>
<dbReference type="GO" id="GO:0019695">
    <property type="term" value="P:choline metabolic process"/>
    <property type="evidence" value="ECO:0007669"/>
    <property type="project" value="TreeGrafter"/>
</dbReference>
<dbReference type="GO" id="GO:0003990">
    <property type="term" value="F:acetylcholinesterase activity"/>
    <property type="evidence" value="ECO:0007669"/>
    <property type="project" value="TreeGrafter"/>
</dbReference>
<dbReference type="Gene3D" id="3.40.50.1820">
    <property type="entry name" value="alpha/beta hydrolase"/>
    <property type="match status" value="1"/>
</dbReference>